<proteinExistence type="inferred from homology"/>
<dbReference type="GO" id="GO:0015833">
    <property type="term" value="P:peptide transport"/>
    <property type="evidence" value="ECO:0007669"/>
    <property type="project" value="TreeGrafter"/>
</dbReference>
<protein>
    <submittedName>
        <fullName evidence="6">ABC transporter substrate-binding protein</fullName>
    </submittedName>
</protein>
<dbReference type="InterPro" id="IPR039424">
    <property type="entry name" value="SBP_5"/>
</dbReference>
<dbReference type="GO" id="GO:0042597">
    <property type="term" value="C:periplasmic space"/>
    <property type="evidence" value="ECO:0007669"/>
    <property type="project" value="UniProtKB-ARBA"/>
</dbReference>
<comment type="subcellular location">
    <subcellularLocation>
        <location evidence="1">Cell membrane</location>
        <topology evidence="1">Lipid-anchor</topology>
    </subcellularLocation>
</comment>
<dbReference type="CDD" id="cd08490">
    <property type="entry name" value="PBP2_NikA_DppA_OppA_like_3"/>
    <property type="match status" value="1"/>
</dbReference>
<dbReference type="GO" id="GO:1904680">
    <property type="term" value="F:peptide transmembrane transporter activity"/>
    <property type="evidence" value="ECO:0007669"/>
    <property type="project" value="TreeGrafter"/>
</dbReference>
<evidence type="ECO:0000256" key="2">
    <source>
        <dbReference type="ARBA" id="ARBA00005695"/>
    </source>
</evidence>
<gene>
    <name evidence="6" type="ORF">CPZ25_014210</name>
</gene>
<dbReference type="Gene3D" id="3.10.105.10">
    <property type="entry name" value="Dipeptide-binding Protein, Domain 3"/>
    <property type="match status" value="1"/>
</dbReference>
<evidence type="ECO:0000256" key="3">
    <source>
        <dbReference type="ARBA" id="ARBA00022729"/>
    </source>
</evidence>
<dbReference type="Pfam" id="PF00496">
    <property type="entry name" value="SBP_bac_5"/>
    <property type="match status" value="1"/>
</dbReference>
<organism evidence="6 7">
    <name type="scientific">Eubacterium maltosivorans</name>
    <dbReference type="NCBI Taxonomy" id="2041044"/>
    <lineage>
        <taxon>Bacteria</taxon>
        <taxon>Bacillati</taxon>
        <taxon>Bacillota</taxon>
        <taxon>Clostridia</taxon>
        <taxon>Eubacteriales</taxon>
        <taxon>Eubacteriaceae</taxon>
        <taxon>Eubacterium</taxon>
    </lineage>
</organism>
<evidence type="ECO:0000313" key="7">
    <source>
        <dbReference type="Proteomes" id="UP000218387"/>
    </source>
</evidence>
<dbReference type="GO" id="GO:0043190">
    <property type="term" value="C:ATP-binding cassette (ABC) transporter complex"/>
    <property type="evidence" value="ECO:0007669"/>
    <property type="project" value="InterPro"/>
</dbReference>
<dbReference type="AlphaFoldDB" id="A0A4P9CC59"/>
<sequence>MSKFKKLLLAVAILAMTATGLSGCGSSGGSSGASDQLNIGVTSFADTLEPTEQYFSWVVMRYGVGETLVKFNEEMGAEPWLAESWELGSDNLTWTFKIRDGVKFSNGTALTADLVKTSLERTFEMSKRASSDFFQYDAMTADGSNLVIKTKNPTPGLPGCLADPLFLIVDTTVDTTAFATDGPICTGPYAVKSFDKEKCVVARNENYWDGEVPYSEVNIQVIDDANTRAMALQSGEVDMAVNISSSDLSLFEGNDQFDINSIASLRTVLSFMNQRGALADLKVRQAVIRALDRQTYADNLLHGTFEAGKAPIPPSLDYGFNTLKDENAYNLESARQLLAEAGYADTNGDGIVEKDGQNLTLQYVIYDSRAELPILATATQANLKEIGIDVKVETYEYTTLLDMQENGEYDLLIWNVITANTGDPENYLKEYWKTHTDENKNANTAGYSNPEVDAVLDQLSTEFDTAKRQDLVITAQQLIMNDAASIFYAYPETNIISSKKITGVEMLPADYYWLTKEIKPVQ</sequence>
<evidence type="ECO:0000259" key="5">
    <source>
        <dbReference type="Pfam" id="PF00496"/>
    </source>
</evidence>
<comment type="similarity">
    <text evidence="2">Belongs to the bacterial solute-binding protein 5 family.</text>
</comment>
<feature type="signal peptide" evidence="4">
    <location>
        <begin position="1"/>
        <end position="22"/>
    </location>
</feature>
<evidence type="ECO:0000313" key="6">
    <source>
        <dbReference type="EMBL" id="QCT72435.1"/>
    </source>
</evidence>
<dbReference type="KEGG" id="emt:CPZ25_014210"/>
<evidence type="ECO:0000256" key="1">
    <source>
        <dbReference type="ARBA" id="ARBA00004193"/>
    </source>
</evidence>
<dbReference type="PROSITE" id="PS01040">
    <property type="entry name" value="SBP_BACTERIAL_5"/>
    <property type="match status" value="1"/>
</dbReference>
<dbReference type="EMBL" id="CP029487">
    <property type="protein sequence ID" value="QCT72435.1"/>
    <property type="molecule type" value="Genomic_DNA"/>
</dbReference>
<evidence type="ECO:0000256" key="4">
    <source>
        <dbReference type="SAM" id="SignalP"/>
    </source>
</evidence>
<reference evidence="6 7" key="1">
    <citation type="submission" date="2018-05" db="EMBL/GenBank/DDBJ databases">
        <title>Genome comparison of Eubacterium sp.</title>
        <authorList>
            <person name="Feng Y."/>
            <person name="Sanchez-Andrea I."/>
            <person name="Stams A.J.M."/>
            <person name="De Vos W.M."/>
        </authorList>
    </citation>
    <scope>NUCLEOTIDE SEQUENCE [LARGE SCALE GENOMIC DNA]</scope>
    <source>
        <strain evidence="6 7">YI</strain>
    </source>
</reference>
<dbReference type="PIRSF" id="PIRSF002741">
    <property type="entry name" value="MppA"/>
    <property type="match status" value="1"/>
</dbReference>
<dbReference type="InterPro" id="IPR000914">
    <property type="entry name" value="SBP_5_dom"/>
</dbReference>
<accession>A0A4P9CC59</accession>
<dbReference type="PROSITE" id="PS51257">
    <property type="entry name" value="PROKAR_LIPOPROTEIN"/>
    <property type="match status" value="1"/>
</dbReference>
<dbReference type="PANTHER" id="PTHR30290">
    <property type="entry name" value="PERIPLASMIC BINDING COMPONENT OF ABC TRANSPORTER"/>
    <property type="match status" value="1"/>
</dbReference>
<dbReference type="PANTHER" id="PTHR30290:SF81">
    <property type="entry name" value="OLIGOPEPTIDE-BINDING PROTEIN OPPA"/>
    <property type="match status" value="1"/>
</dbReference>
<keyword evidence="3 4" id="KW-0732">Signal</keyword>
<feature type="chain" id="PRO_5038655597" evidence="4">
    <location>
        <begin position="23"/>
        <end position="522"/>
    </location>
</feature>
<name>A0A4P9CC59_EUBML</name>
<dbReference type="Gene3D" id="3.40.190.10">
    <property type="entry name" value="Periplasmic binding protein-like II"/>
    <property type="match status" value="1"/>
</dbReference>
<keyword evidence="7" id="KW-1185">Reference proteome</keyword>
<dbReference type="InterPro" id="IPR030678">
    <property type="entry name" value="Peptide/Ni-bd"/>
</dbReference>
<dbReference type="SUPFAM" id="SSF53850">
    <property type="entry name" value="Periplasmic binding protein-like II"/>
    <property type="match status" value="1"/>
</dbReference>
<dbReference type="Proteomes" id="UP000218387">
    <property type="component" value="Chromosome"/>
</dbReference>
<dbReference type="InterPro" id="IPR023765">
    <property type="entry name" value="SBP_5_CS"/>
</dbReference>
<feature type="domain" description="Solute-binding protein family 5" evidence="5">
    <location>
        <begin position="78"/>
        <end position="434"/>
    </location>
</feature>
<dbReference type="RefSeq" id="WP_096919046.1">
    <property type="nucleotide sequence ID" value="NZ_CP029487.1"/>
</dbReference>